<dbReference type="EMBL" id="CP036402">
    <property type="protein sequence ID" value="QBI20059.1"/>
    <property type="molecule type" value="Genomic_DNA"/>
</dbReference>
<reference evidence="3 4" key="1">
    <citation type="submission" date="2019-01" db="EMBL/GenBank/DDBJ databases">
        <title>Egibacter rhizosphaerae EGI 80759T.</title>
        <authorList>
            <person name="Chen D.-D."/>
            <person name="Tian Y."/>
            <person name="Jiao J.-Y."/>
            <person name="Zhang X.-T."/>
            <person name="Zhang Y.-G."/>
            <person name="Zhang Y."/>
            <person name="Xiao M."/>
            <person name="Shu W.-S."/>
            <person name="Li W.-J."/>
        </authorList>
    </citation>
    <scope>NUCLEOTIDE SEQUENCE [LARGE SCALE GENOMIC DNA]</scope>
    <source>
        <strain evidence="3 4">EGI 80759</strain>
    </source>
</reference>
<dbReference type="InterPro" id="IPR036390">
    <property type="entry name" value="WH_DNA-bd_sf"/>
</dbReference>
<dbReference type="RefSeq" id="WP_131155056.1">
    <property type="nucleotide sequence ID" value="NZ_CP036402.1"/>
</dbReference>
<dbReference type="OrthoDB" id="9801363at2"/>
<organism evidence="3 4">
    <name type="scientific">Egibacter rhizosphaerae</name>
    <dbReference type="NCBI Taxonomy" id="1670831"/>
    <lineage>
        <taxon>Bacteria</taxon>
        <taxon>Bacillati</taxon>
        <taxon>Actinomycetota</taxon>
        <taxon>Nitriliruptoria</taxon>
        <taxon>Egibacterales</taxon>
        <taxon>Egibacteraceae</taxon>
        <taxon>Egibacter</taxon>
    </lineage>
</organism>
<keyword evidence="3" id="KW-0808">Transferase</keyword>
<dbReference type="SUPFAM" id="SSF53335">
    <property type="entry name" value="S-adenosyl-L-methionine-dependent methyltransferases"/>
    <property type="match status" value="1"/>
</dbReference>
<accession>A0A411YFV7</accession>
<sequence length="368" mass="39119">MTTDLEHRGSTAEPSPDPAAVEAFAERVFGYYTGGMVTYMIDVGHRTGLLDRLAEAPASSDELAARGGASERYVREWLAALTAAGVVSYDPRTVRYELPTEHAVCLTGGGALNLAPQSQITSLLATYVPDVARAFTEGGGVPFEAYRPAFTNVMDGLSRGVLDSTLMEGILPCASPLPERMLHGIRVADVGCGTGHSTNLMARHYPASRFVGYDIATHALDRAREEAAGWALGNVSFDARDARELPVDPPFDAVFAFDVIHDLVDPAGVLRRIHDALAPGGVFVMYDVDAASSLEDNLDHPLAPFIYSVSTLHCLTVSLSEDGAGLGTAWGRDRATGLLGDAGFAEIGVHDLPDDPLNCLYVASKATR</sequence>
<proteinExistence type="predicted"/>
<evidence type="ECO:0000313" key="4">
    <source>
        <dbReference type="Proteomes" id="UP000291469"/>
    </source>
</evidence>
<dbReference type="Gene3D" id="3.40.50.150">
    <property type="entry name" value="Vaccinia Virus protein VP39"/>
    <property type="match status" value="1"/>
</dbReference>
<dbReference type="InterPro" id="IPR048711">
    <property type="entry name" value="WHD_Rv2258c"/>
</dbReference>
<evidence type="ECO:0000313" key="3">
    <source>
        <dbReference type="EMBL" id="QBI20059.1"/>
    </source>
</evidence>
<dbReference type="Proteomes" id="UP000291469">
    <property type="component" value="Chromosome"/>
</dbReference>
<feature type="domain" description="Methyltransferase" evidence="1">
    <location>
        <begin position="184"/>
        <end position="295"/>
    </location>
</feature>
<dbReference type="Gene3D" id="1.10.10.10">
    <property type="entry name" value="Winged helix-like DNA-binding domain superfamily/Winged helix DNA-binding domain"/>
    <property type="match status" value="1"/>
</dbReference>
<evidence type="ECO:0000259" key="1">
    <source>
        <dbReference type="Pfam" id="PF13847"/>
    </source>
</evidence>
<gene>
    <name evidence="3" type="ORF">ER308_11130</name>
</gene>
<dbReference type="Pfam" id="PF13847">
    <property type="entry name" value="Methyltransf_31"/>
    <property type="match status" value="1"/>
</dbReference>
<dbReference type="InterPro" id="IPR053173">
    <property type="entry name" value="SAM-binding_MTase"/>
</dbReference>
<dbReference type="PANTHER" id="PTHR45128">
    <property type="entry name" value="METHYLTRANSFERASE TYPE 11"/>
    <property type="match status" value="1"/>
</dbReference>
<dbReference type="PANTHER" id="PTHR45128:SF1">
    <property type="entry name" value="S-ADENOSYLMETHIONINE-DEPENDENT METHYLTRANSFERASE RV2258C"/>
    <property type="match status" value="1"/>
</dbReference>
<dbReference type="GO" id="GO:0032259">
    <property type="term" value="P:methylation"/>
    <property type="evidence" value="ECO:0007669"/>
    <property type="project" value="UniProtKB-KW"/>
</dbReference>
<dbReference type="InterPro" id="IPR025714">
    <property type="entry name" value="Methyltranfer_dom"/>
</dbReference>
<dbReference type="AlphaFoldDB" id="A0A411YFV7"/>
<keyword evidence="4" id="KW-1185">Reference proteome</keyword>
<name>A0A411YFV7_9ACTN</name>
<evidence type="ECO:0000259" key="2">
    <source>
        <dbReference type="Pfam" id="PF21320"/>
    </source>
</evidence>
<dbReference type="InterPro" id="IPR036388">
    <property type="entry name" value="WH-like_DNA-bd_sf"/>
</dbReference>
<protein>
    <submittedName>
        <fullName evidence="3">Methyltransferase domain-containing protein</fullName>
    </submittedName>
</protein>
<dbReference type="InterPro" id="IPR029063">
    <property type="entry name" value="SAM-dependent_MTases_sf"/>
</dbReference>
<dbReference type="SUPFAM" id="SSF46785">
    <property type="entry name" value="Winged helix' DNA-binding domain"/>
    <property type="match status" value="1"/>
</dbReference>
<dbReference type="KEGG" id="erz:ER308_11130"/>
<dbReference type="Pfam" id="PF21320">
    <property type="entry name" value="WHD_Rv2258c"/>
    <property type="match status" value="1"/>
</dbReference>
<feature type="domain" description="S-adenosylmethionine-dependent methyltransferase Rv2258c-like winged HTH" evidence="2">
    <location>
        <begin position="36"/>
        <end position="107"/>
    </location>
</feature>
<keyword evidence="3" id="KW-0489">Methyltransferase</keyword>
<dbReference type="CDD" id="cd02440">
    <property type="entry name" value="AdoMet_MTases"/>
    <property type="match status" value="1"/>
</dbReference>
<dbReference type="GO" id="GO:0008168">
    <property type="term" value="F:methyltransferase activity"/>
    <property type="evidence" value="ECO:0007669"/>
    <property type="project" value="UniProtKB-KW"/>
</dbReference>